<dbReference type="Proteomes" id="UP000642748">
    <property type="component" value="Unassembled WGS sequence"/>
</dbReference>
<evidence type="ECO:0000313" key="4">
    <source>
        <dbReference type="Proteomes" id="UP000642748"/>
    </source>
</evidence>
<evidence type="ECO:0000313" key="3">
    <source>
        <dbReference type="EMBL" id="GIH17617.1"/>
    </source>
</evidence>
<feature type="transmembrane region" description="Helical" evidence="2">
    <location>
        <begin position="96"/>
        <end position="119"/>
    </location>
</feature>
<dbReference type="AlphaFoldDB" id="A0A8J3QWX9"/>
<accession>A0A8J3QWX9</accession>
<dbReference type="InterPro" id="IPR025324">
    <property type="entry name" value="DUF4230"/>
</dbReference>
<organism evidence="3 4">
    <name type="scientific">Rugosimonospora africana</name>
    <dbReference type="NCBI Taxonomy" id="556532"/>
    <lineage>
        <taxon>Bacteria</taxon>
        <taxon>Bacillati</taxon>
        <taxon>Actinomycetota</taxon>
        <taxon>Actinomycetes</taxon>
        <taxon>Micromonosporales</taxon>
        <taxon>Micromonosporaceae</taxon>
        <taxon>Rugosimonospora</taxon>
    </lineage>
</organism>
<comment type="caution">
    <text evidence="3">The sequence shown here is derived from an EMBL/GenBank/DDBJ whole genome shotgun (WGS) entry which is preliminary data.</text>
</comment>
<reference evidence="3" key="1">
    <citation type="submission" date="2021-01" db="EMBL/GenBank/DDBJ databases">
        <title>Whole genome shotgun sequence of Rugosimonospora africana NBRC 104875.</title>
        <authorList>
            <person name="Komaki H."/>
            <person name="Tamura T."/>
        </authorList>
    </citation>
    <scope>NUCLEOTIDE SEQUENCE</scope>
    <source>
        <strain evidence="3">NBRC 104875</strain>
    </source>
</reference>
<dbReference type="Pfam" id="PF14014">
    <property type="entry name" value="DUF4230"/>
    <property type="match status" value="1"/>
</dbReference>
<feature type="region of interest" description="Disordered" evidence="1">
    <location>
        <begin position="1"/>
        <end position="63"/>
    </location>
</feature>
<evidence type="ECO:0000256" key="1">
    <source>
        <dbReference type="SAM" id="MobiDB-lite"/>
    </source>
</evidence>
<protein>
    <recommendedName>
        <fullName evidence="5">DUF4230 domain-containing protein</fullName>
    </recommendedName>
</protein>
<keyword evidence="2" id="KW-0472">Membrane</keyword>
<evidence type="ECO:0000256" key="2">
    <source>
        <dbReference type="SAM" id="Phobius"/>
    </source>
</evidence>
<dbReference type="RefSeq" id="WP_203921167.1">
    <property type="nucleotide sequence ID" value="NZ_BONZ01000056.1"/>
</dbReference>
<proteinExistence type="predicted"/>
<gene>
    <name evidence="3" type="ORF">Raf01_57890</name>
</gene>
<keyword evidence="2" id="KW-0812">Transmembrane</keyword>
<keyword evidence="4" id="KW-1185">Reference proteome</keyword>
<keyword evidence="2" id="KW-1133">Transmembrane helix</keyword>
<name>A0A8J3QWX9_9ACTN</name>
<evidence type="ECO:0008006" key="5">
    <source>
        <dbReference type="Google" id="ProtNLM"/>
    </source>
</evidence>
<sequence>MASNPSFEPGRAGLPEEPTVRQPAAGHDLHPTSELPEIDTGTGWPEGEPATEAHGAAGGSGEQVRTLARREVDGGGDGGDGGDDLPEARRRPGGCLVWLAGAVALVVVLALVLNVSGLLPHFHNPFASKKTDRSQPTLLLSIQDLARFDAASGNFQEVIDVQQDRRFIPDIIFNDRALFVCVGSVDAYVDFTNIGQGDITDSTDHKTVTVRLPAAALEKTNIDHDKSYVFATQKGLANRIGDFFGGDENKEQELYKLGEQRIQQAAKDSGLIQRAEDNTKEMLEQLLKSLGYTTITVTFTAS</sequence>
<dbReference type="EMBL" id="BONZ01000056">
    <property type="protein sequence ID" value="GIH17617.1"/>
    <property type="molecule type" value="Genomic_DNA"/>
</dbReference>